<dbReference type="EMBL" id="PGOL01002375">
    <property type="protein sequence ID" value="PKI48567.1"/>
    <property type="molecule type" value="Genomic_DNA"/>
</dbReference>
<keyword evidence="2" id="KW-1185">Reference proteome</keyword>
<proteinExistence type="predicted"/>
<protein>
    <submittedName>
        <fullName evidence="1">Uncharacterized protein</fullName>
    </submittedName>
</protein>
<dbReference type="AlphaFoldDB" id="A0A2I0IX44"/>
<comment type="caution">
    <text evidence="1">The sequence shown here is derived from an EMBL/GenBank/DDBJ whole genome shotgun (WGS) entry which is preliminary data.</text>
</comment>
<sequence>MAEVDRVNCRRVRRTRSGPWDNCRCGGGRYVALWCMGWWDARSGVDSWLTCERRGLWQAVVLESPTTEYTSVVTARTQVVVARTSAVVACLLKSVVGDGSRELCDVLVAHLPG</sequence>
<evidence type="ECO:0000313" key="2">
    <source>
        <dbReference type="Proteomes" id="UP000233551"/>
    </source>
</evidence>
<accession>A0A2I0IX44</accession>
<dbReference type="Proteomes" id="UP000233551">
    <property type="component" value="Unassembled WGS sequence"/>
</dbReference>
<organism evidence="1 2">
    <name type="scientific">Punica granatum</name>
    <name type="common">Pomegranate</name>
    <dbReference type="NCBI Taxonomy" id="22663"/>
    <lineage>
        <taxon>Eukaryota</taxon>
        <taxon>Viridiplantae</taxon>
        <taxon>Streptophyta</taxon>
        <taxon>Embryophyta</taxon>
        <taxon>Tracheophyta</taxon>
        <taxon>Spermatophyta</taxon>
        <taxon>Magnoliopsida</taxon>
        <taxon>eudicotyledons</taxon>
        <taxon>Gunneridae</taxon>
        <taxon>Pentapetalae</taxon>
        <taxon>rosids</taxon>
        <taxon>malvids</taxon>
        <taxon>Myrtales</taxon>
        <taxon>Lythraceae</taxon>
        <taxon>Punica</taxon>
    </lineage>
</organism>
<reference evidence="1 2" key="1">
    <citation type="submission" date="2017-11" db="EMBL/GenBank/DDBJ databases">
        <title>De-novo sequencing of pomegranate (Punica granatum L.) genome.</title>
        <authorList>
            <person name="Akparov Z."/>
            <person name="Amiraslanov A."/>
            <person name="Hajiyeva S."/>
            <person name="Abbasov M."/>
            <person name="Kaur K."/>
            <person name="Hamwieh A."/>
            <person name="Solovyev V."/>
            <person name="Salamov A."/>
            <person name="Braich B."/>
            <person name="Kosarev P."/>
            <person name="Mahmoud A."/>
            <person name="Hajiyev E."/>
            <person name="Babayeva S."/>
            <person name="Izzatullayeva V."/>
            <person name="Mammadov A."/>
            <person name="Mammadov A."/>
            <person name="Sharifova S."/>
            <person name="Ojaghi J."/>
            <person name="Eynullazada K."/>
            <person name="Bayramov B."/>
            <person name="Abdulazimova A."/>
            <person name="Shahmuradov I."/>
        </authorList>
    </citation>
    <scope>NUCLEOTIDE SEQUENCE [LARGE SCALE GENOMIC DNA]</scope>
    <source>
        <strain evidence="2">cv. AG2017</strain>
        <tissue evidence="1">Leaf</tissue>
    </source>
</reference>
<name>A0A2I0IX44_PUNGR</name>
<gene>
    <name evidence="1" type="ORF">CRG98_031049</name>
</gene>
<evidence type="ECO:0000313" key="1">
    <source>
        <dbReference type="EMBL" id="PKI48567.1"/>
    </source>
</evidence>